<evidence type="ECO:0000313" key="2">
    <source>
        <dbReference type="EMBL" id="CAB4607957.1"/>
    </source>
</evidence>
<gene>
    <name evidence="1" type="ORF">UFOPK1433_00400</name>
    <name evidence="2" type="ORF">UFOPK1843_00629</name>
</gene>
<accession>A0A6J6BJF5</accession>
<organism evidence="1">
    <name type="scientific">freshwater metagenome</name>
    <dbReference type="NCBI Taxonomy" id="449393"/>
    <lineage>
        <taxon>unclassified sequences</taxon>
        <taxon>metagenomes</taxon>
        <taxon>ecological metagenomes</taxon>
    </lineage>
</organism>
<sequence length="178" mass="20597">MDVNDYIENENDPVLEQWGIAVNTRGHVPFYRQLYFPDVYELRQCGYDIRRFEELFDLLENARISHARKVHSLLHVEYASTIFDPNIAKQYELNVWATLHRFGAAEAPPLLKKVLGQAFPGESVTHYASDLMTCFFWSSLAMMARDYVWRAPELELMADYLDFPLKAAFGIEALLLAA</sequence>
<proteinExistence type="predicted"/>
<dbReference type="EMBL" id="CAEZSN010000032">
    <property type="protein sequence ID" value="CAB4539102.1"/>
    <property type="molecule type" value="Genomic_DNA"/>
</dbReference>
<dbReference type="EMBL" id="CAEZUR010000041">
    <property type="protein sequence ID" value="CAB4607957.1"/>
    <property type="molecule type" value="Genomic_DNA"/>
</dbReference>
<reference evidence="1" key="1">
    <citation type="submission" date="2020-05" db="EMBL/GenBank/DDBJ databases">
        <authorList>
            <person name="Chiriac C."/>
            <person name="Salcher M."/>
            <person name="Ghai R."/>
            <person name="Kavagutti S V."/>
        </authorList>
    </citation>
    <scope>NUCLEOTIDE SEQUENCE</scope>
</reference>
<protein>
    <submittedName>
        <fullName evidence="1">Unannotated protein</fullName>
    </submittedName>
</protein>
<name>A0A6J6BJF5_9ZZZZ</name>
<dbReference type="AlphaFoldDB" id="A0A6J6BJF5"/>
<evidence type="ECO:0000313" key="1">
    <source>
        <dbReference type="EMBL" id="CAB4539102.1"/>
    </source>
</evidence>